<feature type="transmembrane region" description="Helical" evidence="2">
    <location>
        <begin position="655"/>
        <end position="674"/>
    </location>
</feature>
<feature type="transmembrane region" description="Helical" evidence="2">
    <location>
        <begin position="532"/>
        <end position="553"/>
    </location>
</feature>
<name>A0ABT8KEG0_9MICO</name>
<feature type="transmembrane region" description="Helical" evidence="2">
    <location>
        <begin position="589"/>
        <end position="605"/>
    </location>
</feature>
<reference evidence="5" key="1">
    <citation type="submission" date="2023-06" db="EMBL/GenBank/DDBJ databases">
        <title>MT1 and MT2 Draft Genomes of Novel Species.</title>
        <authorList>
            <person name="Venkateswaran K."/>
        </authorList>
    </citation>
    <scope>NUCLEOTIDE SEQUENCE</scope>
    <source>
        <strain evidence="5">F6_8S_P_1B</strain>
    </source>
</reference>
<gene>
    <name evidence="5" type="ORF">P5G50_15385</name>
</gene>
<dbReference type="RefSeq" id="WP_301212513.1">
    <property type="nucleotide sequence ID" value="NZ_JAROCF010000001.1"/>
</dbReference>
<feature type="region of interest" description="Disordered" evidence="1">
    <location>
        <begin position="347"/>
        <end position="412"/>
    </location>
</feature>
<dbReference type="Proteomes" id="UP001174208">
    <property type="component" value="Unassembled WGS sequence"/>
</dbReference>
<feature type="compositionally biased region" description="Low complexity" evidence="1">
    <location>
        <begin position="23"/>
        <end position="73"/>
    </location>
</feature>
<feature type="domain" description="Bacterial Ig-like" evidence="4">
    <location>
        <begin position="276"/>
        <end position="347"/>
    </location>
</feature>
<accession>A0ABT8KEG0</accession>
<feature type="compositionally biased region" description="Pro residues" evidence="1">
    <location>
        <begin position="360"/>
        <end position="392"/>
    </location>
</feature>
<evidence type="ECO:0000259" key="4">
    <source>
        <dbReference type="Pfam" id="PF19077"/>
    </source>
</evidence>
<feature type="compositionally biased region" description="Low complexity" evidence="1">
    <location>
        <begin position="347"/>
        <end position="359"/>
    </location>
</feature>
<keyword evidence="2" id="KW-0812">Transmembrane</keyword>
<feature type="region of interest" description="Disordered" evidence="1">
    <location>
        <begin position="23"/>
        <end position="91"/>
    </location>
</feature>
<feature type="transmembrane region" description="Helical" evidence="2">
    <location>
        <begin position="419"/>
        <end position="442"/>
    </location>
</feature>
<protein>
    <submittedName>
        <fullName evidence="5">Ig-like domain-containing protein</fullName>
    </submittedName>
</protein>
<evidence type="ECO:0000313" key="5">
    <source>
        <dbReference type="EMBL" id="MDN4615835.1"/>
    </source>
</evidence>
<evidence type="ECO:0000256" key="3">
    <source>
        <dbReference type="SAM" id="SignalP"/>
    </source>
</evidence>
<dbReference type="EMBL" id="JAROCF010000001">
    <property type="protein sequence ID" value="MDN4615835.1"/>
    <property type="molecule type" value="Genomic_DNA"/>
</dbReference>
<organism evidence="5 6">
    <name type="scientific">Leifsonia williamsii</name>
    <dbReference type="NCBI Taxonomy" id="3035919"/>
    <lineage>
        <taxon>Bacteria</taxon>
        <taxon>Bacillati</taxon>
        <taxon>Actinomycetota</taxon>
        <taxon>Actinomycetes</taxon>
        <taxon>Micrococcales</taxon>
        <taxon>Microbacteriaceae</taxon>
        <taxon>Leifsonia</taxon>
    </lineage>
</organism>
<evidence type="ECO:0000256" key="1">
    <source>
        <dbReference type="SAM" id="MobiDB-lite"/>
    </source>
</evidence>
<evidence type="ECO:0000256" key="2">
    <source>
        <dbReference type="SAM" id="Phobius"/>
    </source>
</evidence>
<keyword evidence="2" id="KW-0472">Membrane</keyword>
<feature type="transmembrane region" description="Helical" evidence="2">
    <location>
        <begin position="686"/>
        <end position="709"/>
    </location>
</feature>
<dbReference type="InterPro" id="IPR013783">
    <property type="entry name" value="Ig-like_fold"/>
</dbReference>
<dbReference type="Gene3D" id="2.60.40.10">
    <property type="entry name" value="Immunoglobulins"/>
    <property type="match status" value="2"/>
</dbReference>
<sequence>MLTAALAALLLAVPGLVGSGAAAAEPVTGATPSAVSATPSAVAPSESAPSASAPSAVATAPPSSDAPAETTPPATTPPPTPEPPQLDPLPTRLVTSLPLRVSGSGSDGDTVDVSAGAASVAGARCQAPVSKGRWSCALADPPDGPNVIIRAESRTSGLAQTGRVDVLSPPSIASQSGAATGGGVRGTAYPRATVTVTAETGASCTFPADSTGQWGCVLTGRLPDGPHTVTATQVAGFSSERSAKSAPFRIVVDTVAPAAPRITSPAAGTRLTPGAPAAFSGTGEEGDAVTVYASTDSGTSVLCTVAVMGGAWSCSGSLPEGAYTVSALQRDRAGNVSAGSNGVALTVAAPSSPSATPSPSRTPSPTRTPAPTAPPNTAPAVPPAAPGPPAPSRPDTDGWVGTPFSTTSAPQVDAASVPVWLRSVALALAALILLVLPARLLAATIARGRGPREASGARPSLFGRNRPRAELGEADALFGVRTAPSDAVAGPDAPAGRHASGPAQPVWLAPVVGAAAAALITLSTSVRDVGAYTRLLLAVALAVAAINAVWLLSARGLSRHLGVRVPRVVVRPWMLVIVAAAAIGSRLLGLEPALLFGLVLGTLFADDLGRARRGRVAALQLSATAALGVLAWLLVGVLPEPTGSVSAFVVELANALALVGIGSTAIALLPLGGLAGRAVFQWSLPVWLGISVVVDTVLFAVLLPVASLVENGSGLAVAGIAALAFAVLSVSAWLWERYVEPAR</sequence>
<feature type="signal peptide" evidence="3">
    <location>
        <begin position="1"/>
        <end position="23"/>
    </location>
</feature>
<keyword evidence="2" id="KW-1133">Transmembrane helix</keyword>
<dbReference type="InterPro" id="IPR044016">
    <property type="entry name" value="Big_13"/>
</dbReference>
<comment type="caution">
    <text evidence="5">The sequence shown here is derived from an EMBL/GenBank/DDBJ whole genome shotgun (WGS) entry which is preliminary data.</text>
</comment>
<evidence type="ECO:0000313" key="6">
    <source>
        <dbReference type="Proteomes" id="UP001174208"/>
    </source>
</evidence>
<feature type="chain" id="PRO_5046118674" evidence="3">
    <location>
        <begin position="24"/>
        <end position="743"/>
    </location>
</feature>
<feature type="transmembrane region" description="Helical" evidence="2">
    <location>
        <begin position="715"/>
        <end position="735"/>
    </location>
</feature>
<feature type="compositionally biased region" description="Pro residues" evidence="1">
    <location>
        <begin position="74"/>
        <end position="87"/>
    </location>
</feature>
<keyword evidence="6" id="KW-1185">Reference proteome</keyword>
<feature type="transmembrane region" description="Helical" evidence="2">
    <location>
        <begin position="617"/>
        <end position="635"/>
    </location>
</feature>
<proteinExistence type="predicted"/>
<keyword evidence="3" id="KW-0732">Signal</keyword>
<dbReference type="Pfam" id="PF19077">
    <property type="entry name" value="Big_13"/>
    <property type="match status" value="1"/>
</dbReference>